<evidence type="ECO:0000256" key="5">
    <source>
        <dbReference type="ARBA" id="ARBA00025933"/>
    </source>
</evidence>
<dbReference type="InterPro" id="IPR001444">
    <property type="entry name" value="Flag_bb_rod_N"/>
</dbReference>
<protein>
    <recommendedName>
        <fullName evidence="3 7">Flagellar basal-body rod protein FlgG</fullName>
    </recommendedName>
    <alternativeName>
        <fullName evidence="6 8">Distal rod protein</fullName>
    </alternativeName>
</protein>
<dbReference type="SUPFAM" id="SSF117143">
    <property type="entry name" value="Flagellar hook protein flgE"/>
    <property type="match status" value="1"/>
</dbReference>
<dbReference type="PANTHER" id="PTHR30435:SF19">
    <property type="entry name" value="FLAGELLAR BASAL-BODY ROD PROTEIN FLGG"/>
    <property type="match status" value="1"/>
</dbReference>
<reference evidence="12 13" key="1">
    <citation type="submission" date="2015-07" db="EMBL/GenBank/DDBJ databases">
        <authorList>
            <person name="Noorani M."/>
        </authorList>
    </citation>
    <scope>NUCLEOTIDE SEQUENCE [LARGE SCALE GENOMIC DNA]</scope>
    <source>
        <strain evidence="12">LMG728</strain>
    </source>
</reference>
<evidence type="ECO:0000256" key="4">
    <source>
        <dbReference type="ARBA" id="ARBA00023143"/>
    </source>
</evidence>
<evidence type="ECO:0000256" key="3">
    <source>
        <dbReference type="ARBA" id="ARBA00017948"/>
    </source>
</evidence>
<sequence length="261" mass="27246">MNQALWVAKTGLDAQQTRMSVVSNNLANTNTTGFKRDRASFEDLLYQQVRQPGGATSAQTQLPSGLQLGTGVRVVSTSKDFEQGNPQQTGRALDVMVNGRGFFEVQMPDGTTAYTRDGSFQINAQGELVTNSGYAVQPGIQVPEGAQSLTIGTDGTVSVQVAGTAAALEIGSLTLSDFINPSGLQAKGGNLYAETAASGPAQNGTPGLNGLGTTVQASLEGSNVNVVEELVSMIETQRAYEMNAKAISTTDSMLGYLNNNV</sequence>
<keyword evidence="4 8" id="KW-0975">Bacterial flagellum</keyword>
<dbReference type="Proteomes" id="UP000041247">
    <property type="component" value="Unassembled WGS sequence"/>
</dbReference>
<evidence type="ECO:0000259" key="11">
    <source>
        <dbReference type="Pfam" id="PF22692"/>
    </source>
</evidence>
<dbReference type="InterPro" id="IPR037925">
    <property type="entry name" value="FlgE/F/G-like"/>
</dbReference>
<evidence type="ECO:0000256" key="7">
    <source>
        <dbReference type="NCBIfam" id="TIGR02488"/>
    </source>
</evidence>
<name>A0A0K3A394_9XANT</name>
<evidence type="ECO:0000256" key="2">
    <source>
        <dbReference type="ARBA" id="ARBA00009677"/>
    </source>
</evidence>
<evidence type="ECO:0000256" key="1">
    <source>
        <dbReference type="ARBA" id="ARBA00004117"/>
    </source>
</evidence>
<feature type="domain" description="Flagellar basal body rod protein N-terminal" evidence="9">
    <location>
        <begin position="7"/>
        <end position="35"/>
    </location>
</feature>
<comment type="similarity">
    <text evidence="2 8">Belongs to the flagella basal body rod proteins family.</text>
</comment>
<dbReference type="GO" id="GO:0009426">
    <property type="term" value="C:bacterial-type flagellum basal body, distal rod"/>
    <property type="evidence" value="ECO:0007669"/>
    <property type="project" value="UniProtKB-UniRule"/>
</dbReference>
<dbReference type="InterPro" id="IPR053967">
    <property type="entry name" value="LlgE_F_G-like_D1"/>
</dbReference>
<evidence type="ECO:0000259" key="10">
    <source>
        <dbReference type="Pfam" id="PF06429"/>
    </source>
</evidence>
<dbReference type="AlphaFoldDB" id="A0A0K3A394"/>
<dbReference type="InterPro" id="IPR012834">
    <property type="entry name" value="FlgG_G_neg"/>
</dbReference>
<dbReference type="EMBL" id="CXOK01000075">
    <property type="protein sequence ID" value="CTP89985.1"/>
    <property type="molecule type" value="Genomic_DNA"/>
</dbReference>
<dbReference type="InterPro" id="IPR019776">
    <property type="entry name" value="Flagellar_basal_body_rod_CS"/>
</dbReference>
<dbReference type="InterPro" id="IPR020013">
    <property type="entry name" value="Flagellar_FlgE/F/G"/>
</dbReference>
<dbReference type="PANTHER" id="PTHR30435">
    <property type="entry name" value="FLAGELLAR PROTEIN"/>
    <property type="match status" value="1"/>
</dbReference>
<comment type="subunit">
    <text evidence="5 8">The basal body constitutes a major portion of the flagellar organelle and consists of four rings (L,P,S, and M) mounted on a central rod. The rod consists of about 26 subunits of FlgG in the distal portion, and FlgB, FlgC and FlgF are thought to build up the proximal portion of the rod with about 6 subunits each.</text>
</comment>
<accession>A0A0K3A394</accession>
<dbReference type="Pfam" id="PF06429">
    <property type="entry name" value="Flg_bbr_C"/>
    <property type="match status" value="1"/>
</dbReference>
<dbReference type="NCBIfam" id="TIGR02488">
    <property type="entry name" value="flgG_G_neg"/>
    <property type="match status" value="1"/>
</dbReference>
<dbReference type="InterPro" id="IPR010930">
    <property type="entry name" value="Flg_bb/hook_C_dom"/>
</dbReference>
<evidence type="ECO:0000313" key="12">
    <source>
        <dbReference type="EMBL" id="CTP89985.1"/>
    </source>
</evidence>
<comment type="subcellular location">
    <subcellularLocation>
        <location evidence="1 8">Bacterial flagellum basal body</location>
    </subcellularLocation>
</comment>
<dbReference type="PROSITE" id="PS00588">
    <property type="entry name" value="FLAGELLA_BB_ROD"/>
    <property type="match status" value="1"/>
</dbReference>
<keyword evidence="12" id="KW-0282">Flagellum</keyword>
<gene>
    <name evidence="12" type="primary">flgG</name>
    <name evidence="12" type="ORF">XTPLMG728_2412</name>
</gene>
<feature type="domain" description="Flagellar basal-body/hook protein C-terminal" evidence="10">
    <location>
        <begin position="216"/>
        <end position="259"/>
    </location>
</feature>
<dbReference type="GO" id="GO:0071978">
    <property type="term" value="P:bacterial-type flagellum-dependent swarming motility"/>
    <property type="evidence" value="ECO:0007669"/>
    <property type="project" value="TreeGrafter"/>
</dbReference>
<organism evidence="12 13">
    <name type="scientific">Xanthomonas graminis pv. poae</name>
    <dbReference type="NCBI Taxonomy" id="227946"/>
    <lineage>
        <taxon>Bacteria</taxon>
        <taxon>Pseudomonadati</taxon>
        <taxon>Pseudomonadota</taxon>
        <taxon>Gammaproteobacteria</taxon>
        <taxon>Lysobacterales</taxon>
        <taxon>Lysobacteraceae</taxon>
        <taxon>Xanthomonas</taxon>
        <taxon>Xanthomonas translucens group</taxon>
        <taxon>Xanthomonas graminis</taxon>
    </lineage>
</organism>
<feature type="domain" description="Flagellar hook protein FlgE/F/G-like D1" evidence="11">
    <location>
        <begin position="96"/>
        <end position="159"/>
    </location>
</feature>
<dbReference type="Pfam" id="PF00460">
    <property type="entry name" value="Flg_bb_rod"/>
    <property type="match status" value="1"/>
</dbReference>
<keyword evidence="12" id="KW-0966">Cell projection</keyword>
<evidence type="ECO:0000313" key="13">
    <source>
        <dbReference type="Proteomes" id="UP000041247"/>
    </source>
</evidence>
<evidence type="ECO:0000256" key="8">
    <source>
        <dbReference type="RuleBase" id="RU362116"/>
    </source>
</evidence>
<dbReference type="RefSeq" id="WP_053841280.1">
    <property type="nucleotide sequence ID" value="NZ_CP076250.1"/>
</dbReference>
<evidence type="ECO:0000259" key="9">
    <source>
        <dbReference type="Pfam" id="PF00460"/>
    </source>
</evidence>
<proteinExistence type="inferred from homology"/>
<evidence type="ECO:0000256" key="6">
    <source>
        <dbReference type="ARBA" id="ARBA00032912"/>
    </source>
</evidence>
<keyword evidence="12" id="KW-0969">Cilium</keyword>
<dbReference type="NCBIfam" id="TIGR03506">
    <property type="entry name" value="FlgEFG_subfam"/>
    <property type="match status" value="2"/>
</dbReference>
<dbReference type="Pfam" id="PF22692">
    <property type="entry name" value="LlgE_F_G_D1"/>
    <property type="match status" value="1"/>
</dbReference>